<dbReference type="Pfam" id="PF04979">
    <property type="entry name" value="IPP-2"/>
    <property type="match status" value="1"/>
</dbReference>
<evidence type="ECO:0000256" key="1">
    <source>
        <dbReference type="SAM" id="MobiDB-lite"/>
    </source>
</evidence>
<evidence type="ECO:0008006" key="4">
    <source>
        <dbReference type="Google" id="ProtNLM"/>
    </source>
</evidence>
<dbReference type="EMBL" id="OZ020109">
    <property type="protein sequence ID" value="CAK9262181.1"/>
    <property type="molecule type" value="Genomic_DNA"/>
</dbReference>
<dbReference type="Proteomes" id="UP001497444">
    <property type="component" value="Chromosome 14"/>
</dbReference>
<name>A0ABP0W8B0_9BRYO</name>
<proteinExistence type="predicted"/>
<feature type="compositionally biased region" description="Acidic residues" evidence="1">
    <location>
        <begin position="96"/>
        <end position="107"/>
    </location>
</feature>
<feature type="region of interest" description="Disordered" evidence="1">
    <location>
        <begin position="30"/>
        <end position="57"/>
    </location>
</feature>
<reference evidence="2" key="1">
    <citation type="submission" date="2024-02" db="EMBL/GenBank/DDBJ databases">
        <authorList>
            <consortium name="ELIXIR-Norway"/>
            <consortium name="Elixir Norway"/>
        </authorList>
    </citation>
    <scope>NUCLEOTIDE SEQUENCE</scope>
</reference>
<dbReference type="PANTHER" id="PTHR12398:SF20">
    <property type="entry name" value="PROTEIN PHOSPHATASE 1 REGULATORY INHIBITOR SUBUNIT 2"/>
    <property type="match status" value="1"/>
</dbReference>
<feature type="region of interest" description="Disordered" evidence="1">
    <location>
        <begin position="131"/>
        <end position="175"/>
    </location>
</feature>
<gene>
    <name evidence="2" type="ORF">CSSPJE1EN1_LOCUS7659</name>
</gene>
<keyword evidence="3" id="KW-1185">Reference proteome</keyword>
<dbReference type="InterPro" id="IPR007062">
    <property type="entry name" value="PPI-2"/>
</dbReference>
<organism evidence="2 3">
    <name type="scientific">Sphagnum jensenii</name>
    <dbReference type="NCBI Taxonomy" id="128206"/>
    <lineage>
        <taxon>Eukaryota</taxon>
        <taxon>Viridiplantae</taxon>
        <taxon>Streptophyta</taxon>
        <taxon>Embryophyta</taxon>
        <taxon>Bryophyta</taxon>
        <taxon>Sphagnophytina</taxon>
        <taxon>Sphagnopsida</taxon>
        <taxon>Sphagnales</taxon>
        <taxon>Sphagnaceae</taxon>
        <taxon>Sphagnum</taxon>
    </lineage>
</organism>
<sequence length="215" mass="23863">MKRSSFAKPRVRVVWDEENLDFLEASKTPKQKITEPKTPYYAPNTIDGVVSPTPDDEKIPMETALHAEAIRHALSEVASSSKASSSRQSGGGWSSGDDELDEMEQEGLENGRRWSFEEHRRVHYDEYRKAKWLKGHSDAEDEDDSDEREVKQSDEGASGGGPISVSGCSGSQKSCRGLDCDASLDKEMGKIDLQEKKPLVPSLSIGLYEEDLVEL</sequence>
<protein>
    <recommendedName>
        <fullName evidence="4">Protein phosphatase inhibitor 2</fullName>
    </recommendedName>
</protein>
<feature type="compositionally biased region" description="Low complexity" evidence="1">
    <location>
        <begin position="75"/>
        <end position="88"/>
    </location>
</feature>
<dbReference type="PANTHER" id="PTHR12398">
    <property type="entry name" value="PROTEIN PHOSPHATASE INHIBITOR"/>
    <property type="match status" value="1"/>
</dbReference>
<evidence type="ECO:0000313" key="2">
    <source>
        <dbReference type="EMBL" id="CAK9262181.1"/>
    </source>
</evidence>
<feature type="region of interest" description="Disordered" evidence="1">
    <location>
        <begin position="75"/>
        <end position="115"/>
    </location>
</feature>
<accession>A0ABP0W8B0</accession>
<evidence type="ECO:0000313" key="3">
    <source>
        <dbReference type="Proteomes" id="UP001497444"/>
    </source>
</evidence>